<dbReference type="PANTHER" id="PTHR48107">
    <property type="entry name" value="NADPH-DEPENDENT ALDEHYDE REDUCTASE-LIKE PROTEIN, CHLOROPLASTIC-RELATED"/>
    <property type="match status" value="1"/>
</dbReference>
<proteinExistence type="inferred from homology"/>
<dbReference type="Pfam" id="PF13561">
    <property type="entry name" value="adh_short_C2"/>
    <property type="match status" value="1"/>
</dbReference>
<dbReference type="PANTHER" id="PTHR48107:SF16">
    <property type="entry name" value="NADPH-DEPENDENT ALDEHYDE REDUCTASE 1, CHLOROPLASTIC"/>
    <property type="match status" value="1"/>
</dbReference>
<comment type="similarity">
    <text evidence="1">Belongs to the short-chain dehydrogenases/reductases (SDR) family.</text>
</comment>
<dbReference type="OrthoDB" id="1393670at2759"/>
<gene>
    <name evidence="3" type="ORF">NEOLEDRAFT_1173417</name>
</gene>
<dbReference type="EMBL" id="KV425662">
    <property type="protein sequence ID" value="KZT18778.1"/>
    <property type="molecule type" value="Genomic_DNA"/>
</dbReference>
<accession>A0A165MU37</accession>
<dbReference type="Proteomes" id="UP000076761">
    <property type="component" value="Unassembled WGS sequence"/>
</dbReference>
<dbReference type="GO" id="GO:0016614">
    <property type="term" value="F:oxidoreductase activity, acting on CH-OH group of donors"/>
    <property type="evidence" value="ECO:0007669"/>
    <property type="project" value="UniProtKB-ARBA"/>
</dbReference>
<dbReference type="SUPFAM" id="SSF51735">
    <property type="entry name" value="NAD(P)-binding Rossmann-fold domains"/>
    <property type="match status" value="1"/>
</dbReference>
<reference evidence="3 4" key="1">
    <citation type="journal article" date="2016" name="Mol. Biol. Evol.">
        <title>Comparative Genomics of Early-Diverging Mushroom-Forming Fungi Provides Insights into the Origins of Lignocellulose Decay Capabilities.</title>
        <authorList>
            <person name="Nagy L.G."/>
            <person name="Riley R."/>
            <person name="Tritt A."/>
            <person name="Adam C."/>
            <person name="Daum C."/>
            <person name="Floudas D."/>
            <person name="Sun H."/>
            <person name="Yadav J.S."/>
            <person name="Pangilinan J."/>
            <person name="Larsson K.H."/>
            <person name="Matsuura K."/>
            <person name="Barry K."/>
            <person name="Labutti K."/>
            <person name="Kuo R."/>
            <person name="Ohm R.A."/>
            <person name="Bhattacharya S.S."/>
            <person name="Shirouzu T."/>
            <person name="Yoshinaga Y."/>
            <person name="Martin F.M."/>
            <person name="Grigoriev I.V."/>
            <person name="Hibbett D.S."/>
        </authorList>
    </citation>
    <scope>NUCLEOTIDE SEQUENCE [LARGE SCALE GENOMIC DNA]</scope>
    <source>
        <strain evidence="3 4">HHB14362 ss-1</strain>
    </source>
</reference>
<name>A0A165MU37_9AGAM</name>
<keyword evidence="2" id="KW-0560">Oxidoreductase</keyword>
<sequence length="283" mass="31018">MKYIVTAYKHVTVPSKQEQKLPGLGKNIKPGIEYTNQEVWDDKGKPSLCVEGRRFRQARGQDGHHHRGDSGIGNSAAIFFPREGAHGAKYLLLPCNLEKEADCNTVVDAHIKTFGALHVLVNKADLEVEFEDINLEQVKSTFQSNILQMFTVTKHALPHMKRGSSTINTTSMTAYKGSDSLVDYSSTKGAIVTSTRRLAVQLAPKGIRVNAIVPGPVITSIQACSRPAEQMEGLGAGMPLHGRAAQPAEMDPSYAFLASLSDANCMTGAVLHINTYRRFVRWQ</sequence>
<evidence type="ECO:0000313" key="3">
    <source>
        <dbReference type="EMBL" id="KZT18778.1"/>
    </source>
</evidence>
<evidence type="ECO:0000313" key="4">
    <source>
        <dbReference type="Proteomes" id="UP000076761"/>
    </source>
</evidence>
<dbReference type="PRINTS" id="PR00081">
    <property type="entry name" value="GDHRDH"/>
</dbReference>
<organism evidence="3 4">
    <name type="scientific">Neolentinus lepideus HHB14362 ss-1</name>
    <dbReference type="NCBI Taxonomy" id="1314782"/>
    <lineage>
        <taxon>Eukaryota</taxon>
        <taxon>Fungi</taxon>
        <taxon>Dikarya</taxon>
        <taxon>Basidiomycota</taxon>
        <taxon>Agaricomycotina</taxon>
        <taxon>Agaricomycetes</taxon>
        <taxon>Gloeophyllales</taxon>
        <taxon>Gloeophyllaceae</taxon>
        <taxon>Neolentinus</taxon>
    </lineage>
</organism>
<evidence type="ECO:0000256" key="2">
    <source>
        <dbReference type="ARBA" id="ARBA00023002"/>
    </source>
</evidence>
<dbReference type="Gene3D" id="3.40.50.720">
    <property type="entry name" value="NAD(P)-binding Rossmann-like Domain"/>
    <property type="match status" value="1"/>
</dbReference>
<dbReference type="AlphaFoldDB" id="A0A165MU37"/>
<dbReference type="InParanoid" id="A0A165MU37"/>
<protein>
    <submittedName>
        <fullName evidence="3">NAD(P)-binding protein</fullName>
    </submittedName>
</protein>
<dbReference type="InterPro" id="IPR002347">
    <property type="entry name" value="SDR_fam"/>
</dbReference>
<evidence type="ECO:0000256" key="1">
    <source>
        <dbReference type="ARBA" id="ARBA00006484"/>
    </source>
</evidence>
<dbReference type="STRING" id="1314782.A0A165MU37"/>
<keyword evidence="4" id="KW-1185">Reference proteome</keyword>
<dbReference type="InterPro" id="IPR036291">
    <property type="entry name" value="NAD(P)-bd_dom_sf"/>
</dbReference>